<dbReference type="RefSeq" id="WP_020950768.1">
    <property type="nucleotide sequence ID" value="NC_022041.1"/>
</dbReference>
<dbReference type="HOGENOM" id="CLU_2900070_0_0_5"/>
<proteinExistence type="predicted"/>
<accession>S5Y096</accession>
<gene>
    <name evidence="2" type="ORF">JCM7686_2049</name>
</gene>
<dbReference type="EMBL" id="CP006650">
    <property type="protein sequence ID" value="AGT09130.1"/>
    <property type="molecule type" value="Genomic_DNA"/>
</dbReference>
<evidence type="ECO:0000313" key="2">
    <source>
        <dbReference type="EMBL" id="AGT09130.1"/>
    </source>
</evidence>
<name>S5Y096_PARAH</name>
<evidence type="ECO:0000256" key="1">
    <source>
        <dbReference type="SAM" id="Phobius"/>
    </source>
</evidence>
<dbReference type="eggNOG" id="ENOG50301DY">
    <property type="taxonomic scope" value="Bacteria"/>
</dbReference>
<dbReference type="Proteomes" id="UP000015480">
    <property type="component" value="Chromosome"/>
</dbReference>
<keyword evidence="1" id="KW-0812">Transmembrane</keyword>
<evidence type="ECO:0000313" key="3">
    <source>
        <dbReference type="Proteomes" id="UP000015480"/>
    </source>
</evidence>
<sequence>MPLPHFLLMLAAVIIAAAVTIWVALSAGLPPAVLGLIALLIAAAVHFTRRDSGEDRHHRNGH</sequence>
<protein>
    <submittedName>
        <fullName evidence="2">Uncharacterized protein</fullName>
    </submittedName>
</protein>
<dbReference type="AlphaFoldDB" id="S5Y096"/>
<organism evidence="2 3">
    <name type="scientific">Paracoccus aminophilus JCM 7686</name>
    <dbReference type="NCBI Taxonomy" id="1367847"/>
    <lineage>
        <taxon>Bacteria</taxon>
        <taxon>Pseudomonadati</taxon>
        <taxon>Pseudomonadota</taxon>
        <taxon>Alphaproteobacteria</taxon>
        <taxon>Rhodobacterales</taxon>
        <taxon>Paracoccaceae</taxon>
        <taxon>Paracoccus</taxon>
    </lineage>
</organism>
<keyword evidence="3" id="KW-1185">Reference proteome</keyword>
<dbReference type="KEGG" id="pami:JCM7686_2049"/>
<dbReference type="PATRIC" id="fig|1367847.3.peg.2042"/>
<feature type="transmembrane region" description="Helical" evidence="1">
    <location>
        <begin position="31"/>
        <end position="49"/>
    </location>
</feature>
<keyword evidence="1" id="KW-1133">Transmembrane helix</keyword>
<reference evidence="2 3" key="1">
    <citation type="journal article" date="2014" name="BMC Genomics">
        <title>Architecture and functions of a multipartite genome of the methylotrophic bacterium Paracoccus aminophilus JCM 7686, containing primary and secondary chromids.</title>
        <authorList>
            <person name="Dziewit L."/>
            <person name="Czarnecki J."/>
            <person name="Wibberg D."/>
            <person name="Radlinska M."/>
            <person name="Mrozek P."/>
            <person name="Szymczak M."/>
            <person name="Schluter A."/>
            <person name="Puhler A."/>
            <person name="Bartosik D."/>
        </authorList>
    </citation>
    <scope>NUCLEOTIDE SEQUENCE [LARGE SCALE GENOMIC DNA]</scope>
    <source>
        <strain evidence="2">JCM 7686</strain>
    </source>
</reference>
<feature type="transmembrane region" description="Helical" evidence="1">
    <location>
        <begin position="7"/>
        <end position="25"/>
    </location>
</feature>
<keyword evidence="1" id="KW-0472">Membrane</keyword>